<dbReference type="Pfam" id="PF16193">
    <property type="entry name" value="AAA_assoc_2"/>
    <property type="match status" value="1"/>
</dbReference>
<dbReference type="GO" id="GO:0003677">
    <property type="term" value="F:DNA binding"/>
    <property type="evidence" value="ECO:0007669"/>
    <property type="project" value="InterPro"/>
</dbReference>
<dbReference type="InterPro" id="IPR027417">
    <property type="entry name" value="P-loop_NTPase"/>
</dbReference>
<dbReference type="Pfam" id="PF12002">
    <property type="entry name" value="MgsA_C"/>
    <property type="match status" value="1"/>
</dbReference>
<dbReference type="GO" id="GO:0000731">
    <property type="term" value="P:DNA synthesis involved in DNA repair"/>
    <property type="evidence" value="ECO:0007669"/>
    <property type="project" value="TreeGrafter"/>
</dbReference>
<dbReference type="InterPro" id="IPR021886">
    <property type="entry name" value="MgsA_C"/>
</dbReference>
<feature type="region of interest" description="Disordered" evidence="7">
    <location>
        <begin position="449"/>
        <end position="468"/>
    </location>
</feature>
<dbReference type="SMART" id="SM00382">
    <property type="entry name" value="AAA"/>
    <property type="match status" value="1"/>
</dbReference>
<evidence type="ECO:0000313" key="9">
    <source>
        <dbReference type="EMBL" id="AHG91045.1"/>
    </source>
</evidence>
<dbReference type="Gene3D" id="3.40.50.300">
    <property type="entry name" value="P-loop containing nucleotide triphosphate hydrolases"/>
    <property type="match status" value="1"/>
</dbReference>
<dbReference type="PATRIC" id="fig|861299.3.peg.3560"/>
<gene>
    <name evidence="9" type="ORF">J421_3508</name>
</gene>
<dbReference type="CDD" id="cd00009">
    <property type="entry name" value="AAA"/>
    <property type="match status" value="1"/>
</dbReference>
<dbReference type="eggNOG" id="COG2256">
    <property type="taxonomic scope" value="Bacteria"/>
</dbReference>
<dbReference type="FunFam" id="3.40.50.300:FF:000137">
    <property type="entry name" value="Replication-associated recombination protein A"/>
    <property type="match status" value="1"/>
</dbReference>
<dbReference type="InterPro" id="IPR003593">
    <property type="entry name" value="AAA+_ATPase"/>
</dbReference>
<dbReference type="HOGENOM" id="CLU_017985_0_3_0"/>
<protein>
    <recommendedName>
        <fullName evidence="3">Replication-associated recombination protein A</fullName>
    </recommendedName>
</protein>
<dbReference type="Gene3D" id="1.10.8.60">
    <property type="match status" value="1"/>
</dbReference>
<evidence type="ECO:0000256" key="2">
    <source>
        <dbReference type="ARBA" id="ARBA00008959"/>
    </source>
</evidence>
<dbReference type="Pfam" id="PF00004">
    <property type="entry name" value="AAA"/>
    <property type="match status" value="1"/>
</dbReference>
<dbReference type="InterPro" id="IPR051314">
    <property type="entry name" value="AAA_ATPase_RarA/MGS1/WRNIP1"/>
</dbReference>
<dbReference type="CDD" id="cd18139">
    <property type="entry name" value="HLD_clamp_RarA"/>
    <property type="match status" value="1"/>
</dbReference>
<dbReference type="GO" id="GO:0008047">
    <property type="term" value="F:enzyme activator activity"/>
    <property type="evidence" value="ECO:0007669"/>
    <property type="project" value="TreeGrafter"/>
</dbReference>
<evidence type="ECO:0000256" key="7">
    <source>
        <dbReference type="SAM" id="MobiDB-lite"/>
    </source>
</evidence>
<sequence length="468" mass="51248">MTPKRRDPPVGRGPDSLFAAARRASATPLAARMRPRTLDEFVGQLHLLGTGKPLRDAIEQGRVLSMIFWGPPGTGKTTLARLVAQYTDRYFAPFSAVTEGVPRVREIVAEAEGRLQREGRGTILFVDEIHRFNRAQQDAFLPHVEAGTITLIGATTENPSFALTGALLSRTRVFVLEPLSAEDLNGLLRRALADPERGLGTRALRATDEALAFLAEHADGDARRALTALEAAADAVGDGGEIDRAAAQDALQRRVAHYDNAGEEHFNMLSAYHKSLRGSDPNGALYWMARMIEGGEDPLVMFRRAIAMASEDVGLADPEALKLAIAAREAYRMLGPPEGYLALSQMTIYLATAPKSNRSYMALEAALDAARETPAEPVPLHIRNAPTKLMKELGYHEGYQYAHAVPEAYIPQEYLPERLRGQTFYEPGSFGFEREIAKRLAWWAELKARTTAPPSSPGDAERSPEEAP</sequence>
<dbReference type="PRINTS" id="PR00830">
    <property type="entry name" value="ENDOLAPTASE"/>
</dbReference>
<dbReference type="EMBL" id="CP007128">
    <property type="protein sequence ID" value="AHG91045.1"/>
    <property type="molecule type" value="Genomic_DNA"/>
</dbReference>
<proteinExistence type="inferred from homology"/>
<evidence type="ECO:0000259" key="8">
    <source>
        <dbReference type="SMART" id="SM00382"/>
    </source>
</evidence>
<dbReference type="AlphaFoldDB" id="W0RL41"/>
<dbReference type="GO" id="GO:0016887">
    <property type="term" value="F:ATP hydrolysis activity"/>
    <property type="evidence" value="ECO:0007669"/>
    <property type="project" value="InterPro"/>
</dbReference>
<feature type="compositionally biased region" description="Basic and acidic residues" evidence="7">
    <location>
        <begin position="459"/>
        <end position="468"/>
    </location>
</feature>
<dbReference type="Gene3D" id="1.20.272.10">
    <property type="match status" value="1"/>
</dbReference>
<evidence type="ECO:0000313" key="10">
    <source>
        <dbReference type="Proteomes" id="UP000019151"/>
    </source>
</evidence>
<dbReference type="GO" id="GO:0005524">
    <property type="term" value="F:ATP binding"/>
    <property type="evidence" value="ECO:0007669"/>
    <property type="project" value="UniProtKB-KW"/>
</dbReference>
<evidence type="ECO:0000256" key="1">
    <source>
        <dbReference type="ARBA" id="ARBA00002393"/>
    </source>
</evidence>
<accession>W0RL41</accession>
<keyword evidence="10" id="KW-1185">Reference proteome</keyword>
<dbReference type="Gene3D" id="1.10.3710.10">
    <property type="entry name" value="DNA polymerase III clamp loader subunits, C-terminal domain"/>
    <property type="match status" value="1"/>
</dbReference>
<dbReference type="InParanoid" id="W0RL41"/>
<dbReference type="FunFam" id="1.20.272.10:FF:000001">
    <property type="entry name" value="Putative AAA family ATPase"/>
    <property type="match status" value="1"/>
</dbReference>
<feature type="domain" description="AAA+ ATPase" evidence="8">
    <location>
        <begin position="62"/>
        <end position="179"/>
    </location>
</feature>
<dbReference type="FunFam" id="1.10.3710.10:FF:000004">
    <property type="entry name" value="Putative ATPase, AAA family"/>
    <property type="match status" value="1"/>
</dbReference>
<dbReference type="GO" id="GO:0017116">
    <property type="term" value="F:single-stranded DNA helicase activity"/>
    <property type="evidence" value="ECO:0007669"/>
    <property type="project" value="TreeGrafter"/>
</dbReference>
<dbReference type="KEGG" id="gba:J421_3508"/>
<dbReference type="PANTHER" id="PTHR13779:SF7">
    <property type="entry name" value="ATPASE WRNIP1"/>
    <property type="match status" value="1"/>
</dbReference>
<name>W0RL41_9BACT</name>
<reference evidence="9 10" key="1">
    <citation type="journal article" date="2014" name="Genome Announc.">
        <title>Genome Sequence and Methylome of Soil Bacterium Gemmatirosa kalamazoonensis KBS708T, a Member of the Rarely Cultivated Gemmatimonadetes Phylum.</title>
        <authorList>
            <person name="Debruyn J.M."/>
            <person name="Radosevich M."/>
            <person name="Wommack K.E."/>
            <person name="Polson S.W."/>
            <person name="Hauser L.J."/>
            <person name="Fawaz M.N."/>
            <person name="Korlach J."/>
            <person name="Tsai Y.C."/>
        </authorList>
    </citation>
    <scope>NUCLEOTIDE SEQUENCE [LARGE SCALE GENOMIC DNA]</scope>
    <source>
        <strain evidence="9 10">KBS708</strain>
    </source>
</reference>
<dbReference type="FunCoup" id="W0RL41">
    <property type="interactions" value="476"/>
</dbReference>
<dbReference type="STRING" id="861299.J421_3508"/>
<dbReference type="InterPro" id="IPR032423">
    <property type="entry name" value="AAA_assoc_2"/>
</dbReference>
<dbReference type="Proteomes" id="UP000019151">
    <property type="component" value="Chromosome"/>
</dbReference>
<dbReference type="SUPFAM" id="SSF48019">
    <property type="entry name" value="post-AAA+ oligomerization domain-like"/>
    <property type="match status" value="1"/>
</dbReference>
<comment type="similarity">
    <text evidence="2">Belongs to the AAA ATPase family. RarA/MGS1/WRNIP1 subfamily.</text>
</comment>
<dbReference type="FunFam" id="1.10.8.60:FF:000029">
    <property type="entry name" value="Replication-associated recombination protein A"/>
    <property type="match status" value="1"/>
</dbReference>
<dbReference type="GO" id="GO:0006261">
    <property type="term" value="P:DNA-templated DNA replication"/>
    <property type="evidence" value="ECO:0007669"/>
    <property type="project" value="TreeGrafter"/>
</dbReference>
<evidence type="ECO:0000256" key="3">
    <source>
        <dbReference type="ARBA" id="ARBA00020776"/>
    </source>
</evidence>
<dbReference type="InterPro" id="IPR003959">
    <property type="entry name" value="ATPase_AAA_core"/>
</dbReference>
<dbReference type="PANTHER" id="PTHR13779">
    <property type="entry name" value="WERNER HELICASE-INTERACTING PROTEIN 1 FAMILY MEMBER"/>
    <property type="match status" value="1"/>
</dbReference>
<keyword evidence="6" id="KW-0067">ATP-binding</keyword>
<evidence type="ECO:0000256" key="5">
    <source>
        <dbReference type="ARBA" id="ARBA00022741"/>
    </source>
</evidence>
<keyword evidence="4" id="KW-0235">DNA replication</keyword>
<dbReference type="SUPFAM" id="SSF52540">
    <property type="entry name" value="P-loop containing nucleoside triphosphate hydrolases"/>
    <property type="match status" value="1"/>
</dbReference>
<keyword evidence="5" id="KW-0547">Nucleotide-binding</keyword>
<dbReference type="InterPro" id="IPR008921">
    <property type="entry name" value="DNA_pol3_clamp-load_cplx_C"/>
</dbReference>
<evidence type="ECO:0000256" key="4">
    <source>
        <dbReference type="ARBA" id="ARBA00022705"/>
    </source>
</evidence>
<organism evidence="9 10">
    <name type="scientific">Gemmatirosa kalamazoonensis</name>
    <dbReference type="NCBI Taxonomy" id="861299"/>
    <lineage>
        <taxon>Bacteria</taxon>
        <taxon>Pseudomonadati</taxon>
        <taxon>Gemmatimonadota</taxon>
        <taxon>Gemmatimonadia</taxon>
        <taxon>Gemmatimonadales</taxon>
        <taxon>Gemmatimonadaceae</taxon>
        <taxon>Gemmatirosa</taxon>
    </lineage>
</organism>
<evidence type="ECO:0000256" key="6">
    <source>
        <dbReference type="ARBA" id="ARBA00022840"/>
    </source>
</evidence>
<comment type="function">
    <text evidence="1">DNA-dependent ATPase that plays important roles in cellular responses to stalled DNA replication processes.</text>
</comment>